<dbReference type="InterPro" id="IPR019826">
    <property type="entry name" value="Carboxylesterase_B_AS"/>
</dbReference>
<keyword evidence="3" id="KW-1015">Disulfide bond</keyword>
<evidence type="ECO:0000256" key="4">
    <source>
        <dbReference type="RuleBase" id="RU361235"/>
    </source>
</evidence>
<dbReference type="SUPFAM" id="SSF53474">
    <property type="entry name" value="alpha/beta-Hydrolases"/>
    <property type="match status" value="1"/>
</dbReference>
<evidence type="ECO:0000259" key="5">
    <source>
        <dbReference type="Pfam" id="PF00135"/>
    </source>
</evidence>
<keyword evidence="7" id="KW-1185">Reference proteome</keyword>
<comment type="similarity">
    <text evidence="1 4">Belongs to the type-B carboxylesterase/lipase family.</text>
</comment>
<dbReference type="RefSeq" id="WP_051524011.1">
    <property type="nucleotide sequence ID" value="NZ_AP018933.1"/>
</dbReference>
<protein>
    <recommendedName>
        <fullName evidence="4">Carboxylic ester hydrolase</fullName>
        <ecNumber evidence="4">3.1.1.-</ecNumber>
    </recommendedName>
</protein>
<dbReference type="InterPro" id="IPR000997">
    <property type="entry name" value="Cholinesterase"/>
</dbReference>
<evidence type="ECO:0000256" key="2">
    <source>
        <dbReference type="ARBA" id="ARBA00022801"/>
    </source>
</evidence>
<reference evidence="6 7" key="1">
    <citation type="submission" date="2018-09" db="EMBL/GenBank/DDBJ databases">
        <title>Zymobacter palmae IAM14233 (=T109) whole genome analysis.</title>
        <authorList>
            <person name="Yanase H."/>
        </authorList>
    </citation>
    <scope>NUCLEOTIDE SEQUENCE [LARGE SCALE GENOMIC DNA]</scope>
    <source>
        <strain evidence="6 7">IAM14233</strain>
    </source>
</reference>
<dbReference type="Proteomes" id="UP000267342">
    <property type="component" value="Chromosome"/>
</dbReference>
<dbReference type="PANTHER" id="PTHR43918">
    <property type="entry name" value="ACETYLCHOLINESTERASE"/>
    <property type="match status" value="1"/>
</dbReference>
<dbReference type="Gene3D" id="3.40.50.1820">
    <property type="entry name" value="alpha/beta hydrolase"/>
    <property type="match status" value="1"/>
</dbReference>
<dbReference type="EC" id="3.1.1.-" evidence="4"/>
<proteinExistence type="inferred from homology"/>
<keyword evidence="2 4" id="KW-0378">Hydrolase</keyword>
<organism evidence="6 7">
    <name type="scientific">Zymobacter palmae</name>
    <dbReference type="NCBI Taxonomy" id="33074"/>
    <lineage>
        <taxon>Bacteria</taxon>
        <taxon>Pseudomonadati</taxon>
        <taxon>Pseudomonadota</taxon>
        <taxon>Gammaproteobacteria</taxon>
        <taxon>Oceanospirillales</taxon>
        <taxon>Halomonadaceae</taxon>
        <taxon>Zymobacter group</taxon>
        <taxon>Zymobacter</taxon>
    </lineage>
</organism>
<evidence type="ECO:0000313" key="6">
    <source>
        <dbReference type="EMBL" id="BBG30106.1"/>
    </source>
</evidence>
<evidence type="ECO:0000256" key="1">
    <source>
        <dbReference type="ARBA" id="ARBA00005964"/>
    </source>
</evidence>
<accession>A0A348HEQ4</accession>
<dbReference type="EMBL" id="AP018933">
    <property type="protein sequence ID" value="BBG30106.1"/>
    <property type="molecule type" value="Genomic_DNA"/>
</dbReference>
<dbReference type="GO" id="GO:0004104">
    <property type="term" value="F:cholinesterase activity"/>
    <property type="evidence" value="ECO:0007669"/>
    <property type="project" value="InterPro"/>
</dbReference>
<dbReference type="InterPro" id="IPR029058">
    <property type="entry name" value="AB_hydrolase_fold"/>
</dbReference>
<dbReference type="InterPro" id="IPR002018">
    <property type="entry name" value="CarbesteraseB"/>
</dbReference>
<dbReference type="PRINTS" id="PR00878">
    <property type="entry name" value="CHOLNESTRASE"/>
</dbReference>
<dbReference type="OrthoDB" id="9775851at2"/>
<gene>
    <name evidence="6" type="ORF">ZBT109_1346</name>
</gene>
<evidence type="ECO:0000313" key="7">
    <source>
        <dbReference type="Proteomes" id="UP000267342"/>
    </source>
</evidence>
<dbReference type="Pfam" id="PF00135">
    <property type="entry name" value="COesterase"/>
    <property type="match status" value="2"/>
</dbReference>
<dbReference type="PROSITE" id="PS00122">
    <property type="entry name" value="CARBOXYLESTERASE_B_1"/>
    <property type="match status" value="1"/>
</dbReference>
<feature type="domain" description="Carboxylesterase type B" evidence="5">
    <location>
        <begin position="358"/>
        <end position="473"/>
    </location>
</feature>
<name>A0A348HEQ4_9GAMM</name>
<dbReference type="KEGG" id="zpl:ZBT109_1346"/>
<feature type="domain" description="Carboxylesterase type B" evidence="5">
    <location>
        <begin position="3"/>
        <end position="321"/>
    </location>
</feature>
<dbReference type="STRING" id="1123510.GCA_000620025_00336"/>
<dbReference type="PANTHER" id="PTHR43918:SF4">
    <property type="entry name" value="CARBOXYLIC ESTER HYDROLASE"/>
    <property type="match status" value="1"/>
</dbReference>
<dbReference type="InterPro" id="IPR050654">
    <property type="entry name" value="AChE-related_enzymes"/>
</dbReference>
<evidence type="ECO:0000256" key="3">
    <source>
        <dbReference type="ARBA" id="ARBA00023157"/>
    </source>
</evidence>
<sequence>MAAPEVGTALGRIRGRRTPEGVEVFKGVRYAEPPTGAHRWQPPRPARPWAGTLDALEFGPGCPQHPYVVSRKAHRVPMDEDCLRLNIWRPDGCTGQHRLPVMVWLHGGGFISGTSSPARYDGSAFARSGVILVSIDYRVGRLGFFAHPALEDDPLRGNYGLMDQIEALRWISRNIGFFGGDETNVTLFGESAGAMSIISLLTSRVSKGLFHKAIIQSGGGRHNLVPGNDWASAVARTQALAQKLGVPADKSAASLDALRAVPVERVVEGLHMGNLHERPGYCAPMIDGVLIEDEPQTLFQRGAFHRLPLLIGTTSADLGFAPPVRTLEDALAPFQHDRALYKRAYALFSHLPPAHVAQQLAADTLMAEPARFIARMVRRYQTSAWLYRFAYVPQALSDGLSGAPHGGEIEFVFDTLGTLHAPMTERDQEVATLMHGYWTAFARQGHPNGNERPHWGCFEPRENNILHIDERGVPHTAMKSPDPWAARLDLVEACVGDAY</sequence>
<dbReference type="AlphaFoldDB" id="A0A348HEQ4"/>